<dbReference type="InterPro" id="IPR000916">
    <property type="entry name" value="Bet_v_I/MLP"/>
</dbReference>
<evidence type="ECO:0000313" key="2">
    <source>
        <dbReference type="EMBL" id="KAI5079656.1"/>
    </source>
</evidence>
<dbReference type="InterPro" id="IPR023393">
    <property type="entry name" value="START-like_dom_sf"/>
</dbReference>
<dbReference type="Pfam" id="PF00407">
    <property type="entry name" value="Bet_v_1"/>
    <property type="match status" value="1"/>
</dbReference>
<dbReference type="GO" id="GO:0006952">
    <property type="term" value="P:defense response"/>
    <property type="evidence" value="ECO:0007669"/>
    <property type="project" value="InterPro"/>
</dbReference>
<accession>A0A9D4V5F2</accession>
<keyword evidence="3" id="KW-1185">Reference proteome</keyword>
<proteinExistence type="predicted"/>
<protein>
    <recommendedName>
        <fullName evidence="1">Bet v I/Major latex protein domain-containing protein</fullName>
    </recommendedName>
</protein>
<organism evidence="2 3">
    <name type="scientific">Adiantum capillus-veneris</name>
    <name type="common">Maidenhair fern</name>
    <dbReference type="NCBI Taxonomy" id="13818"/>
    <lineage>
        <taxon>Eukaryota</taxon>
        <taxon>Viridiplantae</taxon>
        <taxon>Streptophyta</taxon>
        <taxon>Embryophyta</taxon>
        <taxon>Tracheophyta</taxon>
        <taxon>Polypodiopsida</taxon>
        <taxon>Polypodiidae</taxon>
        <taxon>Polypodiales</taxon>
        <taxon>Pteridineae</taxon>
        <taxon>Pteridaceae</taxon>
        <taxon>Vittarioideae</taxon>
        <taxon>Adiantum</taxon>
    </lineage>
</organism>
<dbReference type="Gene3D" id="3.30.530.20">
    <property type="match status" value="1"/>
</dbReference>
<dbReference type="OrthoDB" id="1500546at2759"/>
<gene>
    <name evidence="2" type="ORF">GOP47_0005135</name>
</gene>
<feature type="domain" description="Bet v I/Major latex protein" evidence="1">
    <location>
        <begin position="83"/>
        <end position="170"/>
    </location>
</feature>
<evidence type="ECO:0000259" key="1">
    <source>
        <dbReference type="Pfam" id="PF00407"/>
    </source>
</evidence>
<evidence type="ECO:0000313" key="3">
    <source>
        <dbReference type="Proteomes" id="UP000886520"/>
    </source>
</evidence>
<dbReference type="EMBL" id="JABFUD020000005">
    <property type="protein sequence ID" value="KAI5079656.1"/>
    <property type="molecule type" value="Genomic_DNA"/>
</dbReference>
<dbReference type="AlphaFoldDB" id="A0A9D4V5F2"/>
<dbReference type="Proteomes" id="UP000886520">
    <property type="component" value="Chromosome 5"/>
</dbReference>
<reference evidence="2 3" key="1">
    <citation type="submission" date="2021-01" db="EMBL/GenBank/DDBJ databases">
        <title>Adiantum capillus-veneris genome.</title>
        <authorList>
            <person name="Fang Y."/>
            <person name="Liao Q."/>
        </authorList>
    </citation>
    <scope>NUCLEOTIDE SEQUENCE [LARGE SCALE GENOMIC DNA]</scope>
    <source>
        <strain evidence="2">H3</strain>
        <tissue evidence="2">Leaf</tissue>
    </source>
</reference>
<name>A0A9D4V5F2_ADICA</name>
<sequence>MGVEVCSGQVECGVSAKRMWQAAFKEGKDALPKALPHAISHVSYEGPPDNPTPGLTSRTIHLHRSYAEAMAKERQSENVVLLVKQKLLEMDAKALRMRLEMVEGGIVGSSVKSAKECINIVEGPVPGASCVVHWSFEYEPLSEQHQARVPLILNEFIPHLYKKLEEYLVSHHDYLQ</sequence>
<comment type="caution">
    <text evidence="2">The sequence shown here is derived from an EMBL/GenBank/DDBJ whole genome shotgun (WGS) entry which is preliminary data.</text>
</comment>
<dbReference type="SUPFAM" id="SSF55961">
    <property type="entry name" value="Bet v1-like"/>
    <property type="match status" value="1"/>
</dbReference>